<accession>A0A5C0XRS3</accession>
<dbReference type="InterPro" id="IPR035069">
    <property type="entry name" value="TTHA1013/TTHA0281-like"/>
</dbReference>
<evidence type="ECO:0000259" key="1">
    <source>
        <dbReference type="Pfam" id="PF15919"/>
    </source>
</evidence>
<dbReference type="RefSeq" id="WP_011012468.1">
    <property type="nucleotide sequence ID" value="NC_003413.1"/>
</dbReference>
<dbReference type="GeneID" id="13301917"/>
<gene>
    <name evidence="2" type="ORF">PFDSM3638_06590</name>
</gene>
<dbReference type="InterPro" id="IPR031807">
    <property type="entry name" value="HicB-like"/>
</dbReference>
<dbReference type="SUPFAM" id="SSF143100">
    <property type="entry name" value="TTHA1013/TTHA0281-like"/>
    <property type="match status" value="1"/>
</dbReference>
<dbReference type="GeneID" id="41713125"/>
<name>A0A5C0XRS3_PYRFU</name>
<evidence type="ECO:0000313" key="2">
    <source>
        <dbReference type="EMBL" id="QEK78958.1"/>
    </source>
</evidence>
<protein>
    <submittedName>
        <fullName evidence="2">Type II toxin-antitoxin system HicB family antitoxin</fullName>
    </submittedName>
</protein>
<dbReference type="Gene3D" id="3.30.160.250">
    <property type="match status" value="1"/>
</dbReference>
<organism evidence="2 3">
    <name type="scientific">Pyrococcus furiosus (strain ATCC 43587 / DSM 3638 / JCM 8422 / Vc1)</name>
    <dbReference type="NCBI Taxonomy" id="186497"/>
    <lineage>
        <taxon>Archaea</taxon>
        <taxon>Methanobacteriati</taxon>
        <taxon>Methanobacteriota</taxon>
        <taxon>Thermococci</taxon>
        <taxon>Thermococcales</taxon>
        <taxon>Thermococcaceae</taxon>
        <taxon>Pyrococcus</taxon>
    </lineage>
</organism>
<proteinExistence type="predicted"/>
<dbReference type="Pfam" id="PF15919">
    <property type="entry name" value="HicB_lk_antitox"/>
    <property type="match status" value="1"/>
</dbReference>
<dbReference type="Proteomes" id="UP000324354">
    <property type="component" value="Chromosome"/>
</dbReference>
<dbReference type="OrthoDB" id="133743at2157"/>
<dbReference type="PANTHER" id="PTHR34504:SF2">
    <property type="entry name" value="UPF0150 PROTEIN SSL0259"/>
    <property type="match status" value="1"/>
</dbReference>
<sequence length="76" mass="8638">MKFKVILEPQPEGGYVAYVPALPGCMSQGETKEEALKNIKEAIELYLEVLEERRMGKTLKKFVKHSDKTQIVEVSL</sequence>
<feature type="domain" description="HicB-like antitoxin of toxin-antitoxin system" evidence="1">
    <location>
        <begin position="3"/>
        <end position="54"/>
    </location>
</feature>
<dbReference type="AlphaFoldDB" id="A0A5C0XRS3"/>
<dbReference type="PANTHER" id="PTHR34504">
    <property type="entry name" value="ANTITOXIN HICB"/>
    <property type="match status" value="1"/>
</dbReference>
<reference evidence="2 3" key="1">
    <citation type="submission" date="2017-08" db="EMBL/GenBank/DDBJ databases">
        <title>Resequencing and Reannotation of the genome of Pyrococcus furiosus type strain DSM3638.</title>
        <authorList>
            <person name="Reichelt R.M."/>
            <person name="Bunk B."/>
        </authorList>
    </citation>
    <scope>NUCLEOTIDE SEQUENCE [LARGE SCALE GENOMIC DNA]</scope>
    <source>
        <strain evidence="2 3">DSM 3638</strain>
    </source>
</reference>
<evidence type="ECO:0000313" key="3">
    <source>
        <dbReference type="Proteomes" id="UP000324354"/>
    </source>
</evidence>
<dbReference type="EMBL" id="CP023154">
    <property type="protein sequence ID" value="QEK78958.1"/>
    <property type="molecule type" value="Genomic_DNA"/>
</dbReference>
<dbReference type="InterPro" id="IPR051404">
    <property type="entry name" value="TA_system_antitoxin"/>
</dbReference>